<dbReference type="AlphaFoldDB" id="A0A3D9HRV8"/>
<dbReference type="EMBL" id="QRDW01000002">
    <property type="protein sequence ID" value="RED52189.1"/>
    <property type="molecule type" value="Genomic_DNA"/>
</dbReference>
<dbReference type="Proteomes" id="UP000256845">
    <property type="component" value="Unassembled WGS sequence"/>
</dbReference>
<comment type="caution">
    <text evidence="1">The sequence shown here is derived from an EMBL/GenBank/DDBJ whole genome shotgun (WGS) entry which is preliminary data.</text>
</comment>
<sequence>MEIVITQGDRIVSGPRPVSHGQRLELPGGNVVSGLPKLPFEYHGQQDAQAYMIRRVIRKTPPYDRRTQRPGGLSIQISGEICEITQTAADRPVEEIRAELTKTVKAIAQAKILAIIPIWKQINLTARAAQLAMKGSLSPEEQAEWDAGEAIWNRVAPIRAASDLIEAEIAAANIPQMRDIVLESDHRWPQ</sequence>
<evidence type="ECO:0000313" key="2">
    <source>
        <dbReference type="Proteomes" id="UP000256845"/>
    </source>
</evidence>
<name>A0A3D9HRV8_9PROT</name>
<accession>A0A3D9HRV8</accession>
<reference evidence="1 2" key="1">
    <citation type="submission" date="2018-07" db="EMBL/GenBank/DDBJ databases">
        <title>Genomic Encyclopedia of Type Strains, Phase III (KMG-III): the genomes of soil and plant-associated and newly described type strains.</title>
        <authorList>
            <person name="Whitman W."/>
        </authorList>
    </citation>
    <scope>NUCLEOTIDE SEQUENCE [LARGE SCALE GENOMIC DNA]</scope>
    <source>
        <strain evidence="1 2">CECT 8488</strain>
    </source>
</reference>
<keyword evidence="2" id="KW-1185">Reference proteome</keyword>
<gene>
    <name evidence="1" type="ORF">DFP90_102207</name>
</gene>
<dbReference type="RefSeq" id="WP_115935741.1">
    <property type="nucleotide sequence ID" value="NZ_QRDW01000002.1"/>
</dbReference>
<proteinExistence type="predicted"/>
<evidence type="ECO:0000313" key="1">
    <source>
        <dbReference type="EMBL" id="RED52189.1"/>
    </source>
</evidence>
<protein>
    <submittedName>
        <fullName evidence="1">Uncharacterized protein</fullName>
    </submittedName>
</protein>
<organism evidence="1 2">
    <name type="scientific">Aestuariispira insulae</name>
    <dbReference type="NCBI Taxonomy" id="1461337"/>
    <lineage>
        <taxon>Bacteria</taxon>
        <taxon>Pseudomonadati</taxon>
        <taxon>Pseudomonadota</taxon>
        <taxon>Alphaproteobacteria</taxon>
        <taxon>Rhodospirillales</taxon>
        <taxon>Kiloniellaceae</taxon>
        <taxon>Aestuariispira</taxon>
    </lineage>
</organism>